<name>A0AC34GE78_9BILA</name>
<protein>
    <submittedName>
        <fullName evidence="2">VWFD domain-containing protein</fullName>
    </submittedName>
</protein>
<reference evidence="2" key="1">
    <citation type="submission" date="2022-11" db="UniProtKB">
        <authorList>
            <consortium name="WormBaseParasite"/>
        </authorList>
    </citation>
    <scope>IDENTIFICATION</scope>
</reference>
<organism evidence="1 2">
    <name type="scientific">Panagrolaimus sp. ES5</name>
    <dbReference type="NCBI Taxonomy" id="591445"/>
    <lineage>
        <taxon>Eukaryota</taxon>
        <taxon>Metazoa</taxon>
        <taxon>Ecdysozoa</taxon>
        <taxon>Nematoda</taxon>
        <taxon>Chromadorea</taxon>
        <taxon>Rhabditida</taxon>
        <taxon>Tylenchina</taxon>
        <taxon>Panagrolaimomorpha</taxon>
        <taxon>Panagrolaimoidea</taxon>
        <taxon>Panagrolaimidae</taxon>
        <taxon>Panagrolaimus</taxon>
    </lineage>
</organism>
<dbReference type="Proteomes" id="UP000887579">
    <property type="component" value="Unplaced"/>
</dbReference>
<evidence type="ECO:0000313" key="2">
    <source>
        <dbReference type="WBParaSite" id="ES5_v2.g27968.t1"/>
    </source>
</evidence>
<evidence type="ECO:0000313" key="1">
    <source>
        <dbReference type="Proteomes" id="UP000887579"/>
    </source>
</evidence>
<proteinExistence type="predicted"/>
<dbReference type="WBParaSite" id="ES5_v2.g27968.t1">
    <property type="protein sequence ID" value="ES5_v2.g27968.t1"/>
    <property type="gene ID" value="ES5_v2.g27968"/>
</dbReference>
<sequence length="271" mass="30331">EDCDKYMKSRHPDDGSNYTAPTTSLGNGDPHYTTFDGLYYTFNGAGEFCLIKNSTSQPFAAQARHIIPTDGEDYALLLAYAFQPYPNASIIQVEISTEVYHDRVPIPKDILQNTYTTIDASIYMPSDDTIVVTFNAGFSFNLQFFDNSWSAVTCFIDNRHKGNYTRGLLGSFDGNSLNDLETPEGVIVPANSTTEVIHYKFGLEWYVTEDDSLFDYFSKNYSDYYFPNFVPRFDYGSGQLPPDAVAICGNDASCLWDLVTTGDVSVANQTR</sequence>
<accession>A0AC34GE78</accession>